<evidence type="ECO:0000256" key="1">
    <source>
        <dbReference type="ARBA" id="ARBA00004123"/>
    </source>
</evidence>
<evidence type="ECO:0000259" key="5">
    <source>
        <dbReference type="Pfam" id="PF11995"/>
    </source>
</evidence>
<evidence type="ECO:0000256" key="4">
    <source>
        <dbReference type="SAM" id="MobiDB-lite"/>
    </source>
</evidence>
<keyword evidence="3" id="KW-0539">Nucleus</keyword>
<dbReference type="EMBL" id="JABCRI010000019">
    <property type="protein sequence ID" value="KAF8388696.1"/>
    <property type="molecule type" value="Genomic_DNA"/>
</dbReference>
<organism evidence="6 7">
    <name type="scientific">Tetracentron sinense</name>
    <name type="common">Spur-leaf</name>
    <dbReference type="NCBI Taxonomy" id="13715"/>
    <lineage>
        <taxon>Eukaryota</taxon>
        <taxon>Viridiplantae</taxon>
        <taxon>Streptophyta</taxon>
        <taxon>Embryophyta</taxon>
        <taxon>Tracheophyta</taxon>
        <taxon>Spermatophyta</taxon>
        <taxon>Magnoliopsida</taxon>
        <taxon>Trochodendrales</taxon>
        <taxon>Trochodendraceae</taxon>
        <taxon>Tetracentron</taxon>
    </lineage>
</organism>
<dbReference type="Pfam" id="PF11995">
    <property type="entry name" value="DUF3490"/>
    <property type="match status" value="1"/>
</dbReference>
<dbReference type="InterPro" id="IPR003888">
    <property type="entry name" value="FYrich_N"/>
</dbReference>
<accession>A0A835D3I0</accession>
<evidence type="ECO:0000256" key="2">
    <source>
        <dbReference type="ARBA" id="ARBA00022701"/>
    </source>
</evidence>
<keyword evidence="2" id="KW-0493">Microtubule</keyword>
<dbReference type="GO" id="GO:0005634">
    <property type="term" value="C:nucleus"/>
    <property type="evidence" value="ECO:0007669"/>
    <property type="project" value="UniProtKB-SubCell"/>
</dbReference>
<gene>
    <name evidence="6" type="ORF">HHK36_025376</name>
</gene>
<dbReference type="InterPro" id="IPR003889">
    <property type="entry name" value="FYrich_C"/>
</dbReference>
<evidence type="ECO:0000313" key="6">
    <source>
        <dbReference type="EMBL" id="KAF8388696.1"/>
    </source>
</evidence>
<evidence type="ECO:0000256" key="3">
    <source>
        <dbReference type="ARBA" id="ARBA00023242"/>
    </source>
</evidence>
<dbReference type="PROSITE" id="PS51542">
    <property type="entry name" value="FYRN"/>
    <property type="match status" value="1"/>
</dbReference>
<feature type="region of interest" description="Disordered" evidence="4">
    <location>
        <begin position="248"/>
        <end position="269"/>
    </location>
</feature>
<keyword evidence="7" id="KW-1185">Reference proteome</keyword>
<comment type="caution">
    <text evidence="6">The sequence shown here is derived from an EMBL/GenBank/DDBJ whole genome shotgun (WGS) entry which is preliminary data.</text>
</comment>
<dbReference type="OrthoDB" id="1685046at2759"/>
<proteinExistence type="predicted"/>
<sequence>MEESFAKHLEVSARLASCDDKVSPCNYQNDKVLDTPETNAMVMSEGNVNMLPDVETDMLQLEDHEKDETCTHYSFMKPSDTLVGSLPQNISAGACFENTFRRSHLPEITVTIIWQILGVTCSIHNYMTVGNQTARIKMKRWNCIPTQKGSPRIAKVVQRMNSNIEPLEYGVLLSGKLWCNSQAIFLKGFRSRVRCWEMVRERVNQEIMKQHKLGRIKPPPLEPPGSLDGLEMFGFSSPTIVQGIKAMDRNRDQGGPNDQEASADTENCPSANGVNTILTGLFKKANPEELHLLYSILSNDKPGIDRGLVSRLLNKAIQNFPRVEEGALPCLEKLMLVSCPMLKMILDGLWQLTTVEQFVLYGMPYQFRASVHRDGRGFILIPSIVARQHMLRGTFGQGPEWLVSLLHELVVKGNEMLLGAEGLEETNLSAHEKPLEAYHPILKLGANEASGYNLDNNDDVSGLHEAPVSWNVTFPDQRQQIIELWDACYVSVIHRTQFYLLFKGDPTDIYIYIYIYMEVELCRLTWLQQHLAEPGNARLAHLGDVPTISLYSRSNEKLSLSLLSYLFDMSIFHSFSLSNIVGYLNNAEVVAKLLGFCRGSNVSKEMFELNFALPAYKRTWNMGWNPISNLLHL</sequence>
<feature type="compositionally biased region" description="Polar residues" evidence="4">
    <location>
        <begin position="259"/>
        <end position="269"/>
    </location>
</feature>
<evidence type="ECO:0000313" key="7">
    <source>
        <dbReference type="Proteomes" id="UP000655225"/>
    </source>
</evidence>
<feature type="domain" description="NPK1-activating kinesin-like protein C-terminal" evidence="5">
    <location>
        <begin position="474"/>
        <end position="538"/>
    </location>
</feature>
<reference evidence="6 7" key="1">
    <citation type="submission" date="2020-04" db="EMBL/GenBank/DDBJ databases">
        <title>Plant Genome Project.</title>
        <authorList>
            <person name="Zhang R.-G."/>
        </authorList>
    </citation>
    <scope>NUCLEOTIDE SEQUENCE [LARGE SCALE GENOMIC DNA]</scope>
    <source>
        <strain evidence="6">YNK0</strain>
        <tissue evidence="6">Leaf</tissue>
    </source>
</reference>
<comment type="subcellular location">
    <subcellularLocation>
        <location evidence="1">Nucleus</location>
    </subcellularLocation>
</comment>
<dbReference type="Pfam" id="PF05965">
    <property type="entry name" value="FYRC"/>
    <property type="match status" value="1"/>
</dbReference>
<dbReference type="Proteomes" id="UP000655225">
    <property type="component" value="Unassembled WGS sequence"/>
</dbReference>
<dbReference type="GO" id="GO:0140993">
    <property type="term" value="F:histone modifying activity"/>
    <property type="evidence" value="ECO:0007669"/>
    <property type="project" value="UniProtKB-ARBA"/>
</dbReference>
<dbReference type="GO" id="GO:0005874">
    <property type="term" value="C:microtubule"/>
    <property type="evidence" value="ECO:0007669"/>
    <property type="project" value="UniProtKB-KW"/>
</dbReference>
<name>A0A835D3I0_TETSI</name>
<dbReference type="InterPro" id="IPR021881">
    <property type="entry name" value="NACK_C"/>
</dbReference>
<dbReference type="AlphaFoldDB" id="A0A835D3I0"/>
<protein>
    <recommendedName>
        <fullName evidence="5">NPK1-activating kinesin-like protein C-terminal domain-containing protein</fullName>
    </recommendedName>
</protein>